<dbReference type="SUPFAM" id="SSF55874">
    <property type="entry name" value="ATPase domain of HSP90 chaperone/DNA topoisomerase II/histidine kinase"/>
    <property type="match status" value="1"/>
</dbReference>
<accession>A0A0R3BSP8</accession>
<feature type="domain" description="Histidine kinase" evidence="9">
    <location>
        <begin position="296"/>
        <end position="512"/>
    </location>
</feature>
<dbReference type="CDD" id="cd00130">
    <property type="entry name" value="PAS"/>
    <property type="match status" value="1"/>
</dbReference>
<dbReference type="Gene3D" id="3.30.450.20">
    <property type="entry name" value="PAS domain"/>
    <property type="match status" value="2"/>
</dbReference>
<dbReference type="PROSITE" id="PS50113">
    <property type="entry name" value="PAC"/>
    <property type="match status" value="2"/>
</dbReference>
<protein>
    <recommendedName>
        <fullName evidence="2">histidine kinase</fullName>
        <ecNumber evidence="2">2.7.13.3</ecNumber>
    </recommendedName>
</protein>
<proteinExistence type="predicted"/>
<dbReference type="EMBL" id="LJYF01000053">
    <property type="protein sequence ID" value="KRP85406.1"/>
    <property type="molecule type" value="Genomic_DNA"/>
</dbReference>
<organism evidence="12 13">
    <name type="scientific">Bradyrhizobium yuanmingense</name>
    <dbReference type="NCBI Taxonomy" id="108015"/>
    <lineage>
        <taxon>Bacteria</taxon>
        <taxon>Pseudomonadati</taxon>
        <taxon>Pseudomonadota</taxon>
        <taxon>Alphaproteobacteria</taxon>
        <taxon>Hyphomicrobiales</taxon>
        <taxon>Nitrobacteraceae</taxon>
        <taxon>Bradyrhizobium</taxon>
    </lineage>
</organism>
<dbReference type="CDD" id="cd00082">
    <property type="entry name" value="HisKA"/>
    <property type="match status" value="1"/>
</dbReference>
<dbReference type="Gene3D" id="1.10.287.130">
    <property type="match status" value="1"/>
</dbReference>
<dbReference type="Gene3D" id="3.30.565.10">
    <property type="entry name" value="Histidine kinase-like ATPase, C-terminal domain"/>
    <property type="match status" value="1"/>
</dbReference>
<keyword evidence="3" id="KW-0597">Phosphoprotein</keyword>
<dbReference type="NCBIfam" id="TIGR00229">
    <property type="entry name" value="sensory_box"/>
    <property type="match status" value="1"/>
</dbReference>
<dbReference type="Pfam" id="PF13426">
    <property type="entry name" value="PAS_9"/>
    <property type="match status" value="2"/>
</dbReference>
<dbReference type="SMART" id="SM00091">
    <property type="entry name" value="PAS"/>
    <property type="match status" value="1"/>
</dbReference>
<dbReference type="OrthoDB" id="9789238at2"/>
<dbReference type="Pfam" id="PF02518">
    <property type="entry name" value="HATPase_c"/>
    <property type="match status" value="1"/>
</dbReference>
<evidence type="ECO:0000313" key="12">
    <source>
        <dbReference type="EMBL" id="KRP85406.1"/>
    </source>
</evidence>
<dbReference type="InterPro" id="IPR000014">
    <property type="entry name" value="PAS"/>
</dbReference>
<evidence type="ECO:0000256" key="6">
    <source>
        <dbReference type="ARBA" id="ARBA00022777"/>
    </source>
</evidence>
<feature type="domain" description="PAS" evidence="10">
    <location>
        <begin position="154"/>
        <end position="206"/>
    </location>
</feature>
<evidence type="ECO:0000256" key="8">
    <source>
        <dbReference type="ARBA" id="ARBA00023012"/>
    </source>
</evidence>
<keyword evidence="7" id="KW-0067">ATP-binding</keyword>
<evidence type="ECO:0000313" key="13">
    <source>
        <dbReference type="Proteomes" id="UP000051380"/>
    </source>
</evidence>
<dbReference type="InterPro" id="IPR001610">
    <property type="entry name" value="PAC"/>
</dbReference>
<dbReference type="EC" id="2.7.13.3" evidence="2"/>
<dbReference type="SUPFAM" id="SSF55785">
    <property type="entry name" value="PYP-like sensor domain (PAS domain)"/>
    <property type="match status" value="2"/>
</dbReference>
<name>A0A0R3BSP8_9BRAD</name>
<dbReference type="InterPro" id="IPR000700">
    <property type="entry name" value="PAS-assoc_C"/>
</dbReference>
<dbReference type="SMART" id="SM00387">
    <property type="entry name" value="HATPase_c"/>
    <property type="match status" value="1"/>
</dbReference>
<dbReference type="Proteomes" id="UP000051380">
    <property type="component" value="Unassembled WGS sequence"/>
</dbReference>
<dbReference type="PRINTS" id="PR00344">
    <property type="entry name" value="BCTRLSENSOR"/>
</dbReference>
<dbReference type="Pfam" id="PF00512">
    <property type="entry name" value="HisKA"/>
    <property type="match status" value="1"/>
</dbReference>
<dbReference type="PROSITE" id="PS50109">
    <property type="entry name" value="HIS_KIN"/>
    <property type="match status" value="1"/>
</dbReference>
<evidence type="ECO:0000259" key="11">
    <source>
        <dbReference type="PROSITE" id="PS50113"/>
    </source>
</evidence>
<evidence type="ECO:0000256" key="2">
    <source>
        <dbReference type="ARBA" id="ARBA00012438"/>
    </source>
</evidence>
<dbReference type="AlphaFoldDB" id="A0A0R3BSP8"/>
<dbReference type="STRING" id="108015.GA0061099_1005436"/>
<dbReference type="InterPro" id="IPR036890">
    <property type="entry name" value="HATPase_C_sf"/>
</dbReference>
<dbReference type="InterPro" id="IPR005467">
    <property type="entry name" value="His_kinase_dom"/>
</dbReference>
<keyword evidence="5" id="KW-0547">Nucleotide-binding</keyword>
<dbReference type="PROSITE" id="PS50112">
    <property type="entry name" value="PAS"/>
    <property type="match status" value="1"/>
</dbReference>
<sequence>MIMQHAIEVPSVALDSNECKRPEEALRESEERFRTLVQFSFDVYWETDAEHRFIRQEFAETLPEPPVSEIGRTRWEVPYLEPDADGWRKHREILDAHLPFRDFELARPMPDGGKRYISVSGLPIFDKTGNFVGYRGVGRHITERKRAEQALIESEARFRTFVDHATDTFMLHSEDGHVLDVNRNACESLGYSRTELVGATAALFDLEMDEATWRRNRERLKAGGIATLERRYCRKDGTVFPVEVRMREFCEVGQSRIICLSRDITERKRTAETFREMQAELTHANRAAAMGQVTASVTHELSQPITAVLCNAEAALNWLGTQSPNFEKAQQALVSIVTEAKRGGEIISWIRSLIKKAPAPKESVDVNGAILDVITIARSELLKHDVSIQTDLAPGLPLVKGYRVQLQQVVLNLILNAIEAMNCVDVGGRELRISTAADASNLVVVAVRDTGPGLDVAIVDRLFEPFYTTKPDGTGMGLSICQSIIEAHGGRLWTGANEPQGAAFHFSLPSQQE</sequence>
<evidence type="ECO:0000256" key="1">
    <source>
        <dbReference type="ARBA" id="ARBA00000085"/>
    </source>
</evidence>
<dbReference type="InterPro" id="IPR003661">
    <property type="entry name" value="HisK_dim/P_dom"/>
</dbReference>
<dbReference type="GO" id="GO:0000155">
    <property type="term" value="F:phosphorelay sensor kinase activity"/>
    <property type="evidence" value="ECO:0007669"/>
    <property type="project" value="InterPro"/>
</dbReference>
<dbReference type="InterPro" id="IPR003594">
    <property type="entry name" value="HATPase_dom"/>
</dbReference>
<evidence type="ECO:0000259" key="9">
    <source>
        <dbReference type="PROSITE" id="PS50109"/>
    </source>
</evidence>
<dbReference type="InterPro" id="IPR036097">
    <property type="entry name" value="HisK_dim/P_sf"/>
</dbReference>
<evidence type="ECO:0000256" key="3">
    <source>
        <dbReference type="ARBA" id="ARBA00022553"/>
    </source>
</evidence>
<dbReference type="SMART" id="SM00086">
    <property type="entry name" value="PAC"/>
    <property type="match status" value="2"/>
</dbReference>
<dbReference type="InterPro" id="IPR035965">
    <property type="entry name" value="PAS-like_dom_sf"/>
</dbReference>
<dbReference type="PANTHER" id="PTHR43065:SF10">
    <property type="entry name" value="PEROXIDE STRESS-ACTIVATED HISTIDINE KINASE MAK3"/>
    <property type="match status" value="1"/>
</dbReference>
<dbReference type="SMART" id="SM00388">
    <property type="entry name" value="HisKA"/>
    <property type="match status" value="1"/>
</dbReference>
<dbReference type="SUPFAM" id="SSF47384">
    <property type="entry name" value="Homodimeric domain of signal transducing histidine kinase"/>
    <property type="match status" value="1"/>
</dbReference>
<evidence type="ECO:0000259" key="10">
    <source>
        <dbReference type="PROSITE" id="PS50112"/>
    </source>
</evidence>
<keyword evidence="6" id="KW-0418">Kinase</keyword>
<dbReference type="PANTHER" id="PTHR43065">
    <property type="entry name" value="SENSOR HISTIDINE KINASE"/>
    <property type="match status" value="1"/>
</dbReference>
<evidence type="ECO:0000256" key="4">
    <source>
        <dbReference type="ARBA" id="ARBA00022679"/>
    </source>
</evidence>
<comment type="catalytic activity">
    <reaction evidence="1">
        <text>ATP + protein L-histidine = ADP + protein N-phospho-L-histidine.</text>
        <dbReference type="EC" id="2.7.13.3"/>
    </reaction>
</comment>
<feature type="domain" description="PAC" evidence="11">
    <location>
        <begin position="101"/>
        <end position="153"/>
    </location>
</feature>
<keyword evidence="8" id="KW-0902">Two-component regulatory system</keyword>
<gene>
    <name evidence="12" type="ORF">AOQ72_04640</name>
</gene>
<reference evidence="12 13" key="1">
    <citation type="submission" date="2015-09" db="EMBL/GenBank/DDBJ databases">
        <title>Draft Genome Sequence of the Strain BR 3267 (Bradyrhizobium yuanmingense) recommended as inoculant for cowpea in Brazil.</title>
        <authorList>
            <person name="Simoes-Araujo J.L."/>
            <person name="Zilli J.E."/>
        </authorList>
    </citation>
    <scope>NUCLEOTIDE SEQUENCE [LARGE SCALE GENOMIC DNA]</scope>
    <source>
        <strain evidence="12 13">BR3267</strain>
    </source>
</reference>
<evidence type="ECO:0000256" key="7">
    <source>
        <dbReference type="ARBA" id="ARBA00022840"/>
    </source>
</evidence>
<comment type="caution">
    <text evidence="12">The sequence shown here is derived from an EMBL/GenBank/DDBJ whole genome shotgun (WGS) entry which is preliminary data.</text>
</comment>
<feature type="domain" description="PAC" evidence="11">
    <location>
        <begin position="226"/>
        <end position="276"/>
    </location>
</feature>
<dbReference type="GO" id="GO:0005524">
    <property type="term" value="F:ATP binding"/>
    <property type="evidence" value="ECO:0007669"/>
    <property type="project" value="UniProtKB-KW"/>
</dbReference>
<dbReference type="InterPro" id="IPR004358">
    <property type="entry name" value="Sig_transdc_His_kin-like_C"/>
</dbReference>
<evidence type="ECO:0000256" key="5">
    <source>
        <dbReference type="ARBA" id="ARBA00022741"/>
    </source>
</evidence>
<keyword evidence="4" id="KW-0808">Transferase</keyword>